<name>A0A939IME9_9GAMM</name>
<gene>
    <name evidence="3" type="ORF">JYP50_12625</name>
</gene>
<feature type="domain" description="Glycosyltransferase subfamily 4-like N-terminal" evidence="2">
    <location>
        <begin position="19"/>
        <end position="193"/>
    </location>
</feature>
<proteinExistence type="predicted"/>
<evidence type="ECO:0000259" key="1">
    <source>
        <dbReference type="Pfam" id="PF00534"/>
    </source>
</evidence>
<dbReference type="Proteomes" id="UP000664303">
    <property type="component" value="Unassembled WGS sequence"/>
</dbReference>
<dbReference type="InterPro" id="IPR001296">
    <property type="entry name" value="Glyco_trans_1"/>
</dbReference>
<dbReference type="PANTHER" id="PTHR45947">
    <property type="entry name" value="SULFOQUINOVOSYL TRANSFERASE SQD2"/>
    <property type="match status" value="1"/>
</dbReference>
<evidence type="ECO:0000313" key="3">
    <source>
        <dbReference type="EMBL" id="MBN7797445.1"/>
    </source>
</evidence>
<organism evidence="3 4">
    <name type="scientific">Parahaliea mediterranea</name>
    <dbReference type="NCBI Taxonomy" id="651086"/>
    <lineage>
        <taxon>Bacteria</taxon>
        <taxon>Pseudomonadati</taxon>
        <taxon>Pseudomonadota</taxon>
        <taxon>Gammaproteobacteria</taxon>
        <taxon>Cellvibrionales</taxon>
        <taxon>Halieaceae</taxon>
        <taxon>Parahaliea</taxon>
    </lineage>
</organism>
<dbReference type="EMBL" id="JAFKCZ010000008">
    <property type="protein sequence ID" value="MBN7797445.1"/>
    <property type="molecule type" value="Genomic_DNA"/>
</dbReference>
<reference evidence="3" key="1">
    <citation type="submission" date="2021-02" db="EMBL/GenBank/DDBJ databases">
        <title>PHA producing bacteria isolated from coastal sediment in Guangdong, Shenzhen.</title>
        <authorList>
            <person name="Zheng W."/>
            <person name="Yu S."/>
            <person name="Huang Y."/>
        </authorList>
    </citation>
    <scope>NUCLEOTIDE SEQUENCE</scope>
    <source>
        <strain evidence="3">TN14-10</strain>
    </source>
</reference>
<comment type="caution">
    <text evidence="3">The sequence shown here is derived from an EMBL/GenBank/DDBJ whole genome shotgun (WGS) entry which is preliminary data.</text>
</comment>
<dbReference type="PANTHER" id="PTHR45947:SF3">
    <property type="entry name" value="SULFOQUINOVOSYL TRANSFERASE SQD2"/>
    <property type="match status" value="1"/>
</dbReference>
<feature type="domain" description="Glycosyl transferase family 1" evidence="1">
    <location>
        <begin position="211"/>
        <end position="378"/>
    </location>
</feature>
<dbReference type="InterPro" id="IPR028098">
    <property type="entry name" value="Glyco_trans_4-like_N"/>
</dbReference>
<evidence type="ECO:0000259" key="2">
    <source>
        <dbReference type="Pfam" id="PF13579"/>
    </source>
</evidence>
<protein>
    <submittedName>
        <fullName evidence="3">Glycosyltransferase, exosortase A system-associated</fullName>
    </submittedName>
</protein>
<dbReference type="NCBIfam" id="TIGR04063">
    <property type="entry name" value="stp3"/>
    <property type="match status" value="1"/>
</dbReference>
<dbReference type="Pfam" id="PF00534">
    <property type="entry name" value="Glycos_transf_1"/>
    <property type="match status" value="1"/>
</dbReference>
<accession>A0A939IME9</accession>
<dbReference type="SUPFAM" id="SSF53756">
    <property type="entry name" value="UDP-Glycosyltransferase/glycogen phosphorylase"/>
    <property type="match status" value="1"/>
</dbReference>
<evidence type="ECO:0000313" key="4">
    <source>
        <dbReference type="Proteomes" id="UP000664303"/>
    </source>
</evidence>
<sequence>MTGLRILHVLDHSIPLHSGYTFRTRNILREQRKLGWYTAHVTGSKHRDGAAAEEDVDGLHFYRTRAPSSRWQSLPWVDPLVVIRSLASRLDEVIERERPQVLHAHSPALNGMAALSAGRRHGLPVVYECRAFWEDAAVDHGTSREGGLRYRLTRALESRVFRDAAAVTTICEGLRGDIVARGVAADKITVIPNAVDADSFQLDGEPDAALRRELGLEGRLVLGFLGSFYAYEGLALLVESLAALRRERPEVALLLVGGGPQEDNLRARVRELGLEDAVVMPGRVPHERVQDYYRLVDLLVYPRLHMRLTDLVTPLKPLEAMAQGKIVVASDVGGHRELIEPGRTGYLFEAGSRDSLVDTVVRAIDERPEWGAMRRQGRDFVEGERNWTASVARYRPVYEALL</sequence>
<dbReference type="Gene3D" id="3.40.50.2000">
    <property type="entry name" value="Glycogen Phosphorylase B"/>
    <property type="match status" value="2"/>
</dbReference>
<dbReference type="Pfam" id="PF13579">
    <property type="entry name" value="Glyco_trans_4_4"/>
    <property type="match status" value="1"/>
</dbReference>
<dbReference type="CDD" id="cd03794">
    <property type="entry name" value="GT4_WbuB-like"/>
    <property type="match status" value="1"/>
</dbReference>
<dbReference type="InterPro" id="IPR024004">
    <property type="entry name" value="PEP-CTERM/XrtA_GlycosylTrfase"/>
</dbReference>
<dbReference type="RefSeq" id="WP_206560892.1">
    <property type="nucleotide sequence ID" value="NZ_JAFKCZ010000008.1"/>
</dbReference>
<keyword evidence="4" id="KW-1185">Reference proteome</keyword>
<dbReference type="GO" id="GO:0016758">
    <property type="term" value="F:hexosyltransferase activity"/>
    <property type="evidence" value="ECO:0007669"/>
    <property type="project" value="TreeGrafter"/>
</dbReference>
<dbReference type="AlphaFoldDB" id="A0A939IME9"/>
<dbReference type="InterPro" id="IPR050194">
    <property type="entry name" value="Glycosyltransferase_grp1"/>
</dbReference>